<dbReference type="EMBL" id="QXJM01000027">
    <property type="protein sequence ID" value="RIE04275.1"/>
    <property type="molecule type" value="Genomic_DNA"/>
</dbReference>
<evidence type="ECO:0000313" key="3">
    <source>
        <dbReference type="EMBL" id="RIE04275.1"/>
    </source>
</evidence>
<dbReference type="InterPro" id="IPR002942">
    <property type="entry name" value="S4_RNA-bd"/>
</dbReference>
<dbReference type="Gene3D" id="3.10.290.10">
    <property type="entry name" value="RNA-binding S4 domain"/>
    <property type="match status" value="1"/>
</dbReference>
<dbReference type="SMART" id="SM00363">
    <property type="entry name" value="S4"/>
    <property type="match status" value="1"/>
</dbReference>
<name>A0A398CP39_9BACL</name>
<protein>
    <submittedName>
        <fullName evidence="3">RNA-binding protein</fullName>
    </submittedName>
</protein>
<evidence type="ECO:0000313" key="4">
    <source>
        <dbReference type="Proteomes" id="UP000266340"/>
    </source>
</evidence>
<dbReference type="Pfam" id="PF17774">
    <property type="entry name" value="YlmH_RBD"/>
    <property type="match status" value="1"/>
</dbReference>
<dbReference type="InterPro" id="IPR036986">
    <property type="entry name" value="S4_RNA-bd_sf"/>
</dbReference>
<organism evidence="3 4">
    <name type="scientific">Cohnella faecalis</name>
    <dbReference type="NCBI Taxonomy" id="2315694"/>
    <lineage>
        <taxon>Bacteria</taxon>
        <taxon>Bacillati</taxon>
        <taxon>Bacillota</taxon>
        <taxon>Bacilli</taxon>
        <taxon>Bacillales</taxon>
        <taxon>Paenibacillaceae</taxon>
        <taxon>Cohnella</taxon>
    </lineage>
</organism>
<dbReference type="RefSeq" id="WP_119148316.1">
    <property type="nucleotide sequence ID" value="NZ_JBHSOV010000042.1"/>
</dbReference>
<proteinExistence type="predicted"/>
<dbReference type="CDD" id="cd00165">
    <property type="entry name" value="S4"/>
    <property type="match status" value="1"/>
</dbReference>
<accession>A0A398CP39</accession>
<dbReference type="Gene3D" id="3.30.1370.160">
    <property type="match status" value="1"/>
</dbReference>
<keyword evidence="1" id="KW-0694">RNA-binding</keyword>
<keyword evidence="4" id="KW-1185">Reference proteome</keyword>
<sequence>MSHREIYEHFHPDEKSFVDRAWEWVERAAERHETRRTDFLDPRQAFILFTLANRHPDAAVRLDGGGSAAERKRAIIAPDYKPLEDEEMGIAVLRISSDDKKIAELDHGDYLGALLGLGIKRDKIGDLHVHEDGCDALIAEEIADFLIGHMKQAHRVDVTVSLLPLEELRESETELQESTLSVASLRLDGIASDVFRLSRAKILAPIKAGRCRVNWKSEEDPSASLRAGDVVSMKGFGRFKVIEVEGMSKSGRIRVRIGKFV</sequence>
<dbReference type="PROSITE" id="PS50889">
    <property type="entry name" value="S4"/>
    <property type="match status" value="1"/>
</dbReference>
<evidence type="ECO:0000259" key="2">
    <source>
        <dbReference type="SMART" id="SM00363"/>
    </source>
</evidence>
<dbReference type="GO" id="GO:0003723">
    <property type="term" value="F:RNA binding"/>
    <property type="evidence" value="ECO:0007669"/>
    <property type="project" value="UniProtKB-KW"/>
</dbReference>
<reference evidence="3 4" key="1">
    <citation type="submission" date="2018-09" db="EMBL/GenBank/DDBJ databases">
        <title>Cohnella cavernae sp. nov., isolated from a karst cave.</title>
        <authorList>
            <person name="Zhu H."/>
        </authorList>
    </citation>
    <scope>NUCLEOTIDE SEQUENCE [LARGE SCALE GENOMIC DNA]</scope>
    <source>
        <strain evidence="3 4">K2E09-144</strain>
    </source>
</reference>
<dbReference type="OrthoDB" id="9812787at2"/>
<comment type="caution">
    <text evidence="3">The sequence shown here is derived from an EMBL/GenBank/DDBJ whole genome shotgun (WGS) entry which is preliminary data.</text>
</comment>
<feature type="domain" description="RNA-binding S4" evidence="2">
    <location>
        <begin position="185"/>
        <end position="242"/>
    </location>
</feature>
<dbReference type="InterPro" id="IPR040591">
    <property type="entry name" value="RqcP2_RBD"/>
</dbReference>
<evidence type="ECO:0000256" key="1">
    <source>
        <dbReference type="PROSITE-ProRule" id="PRU00182"/>
    </source>
</evidence>
<dbReference type="Gene3D" id="3.30.70.330">
    <property type="match status" value="1"/>
</dbReference>
<gene>
    <name evidence="3" type="ORF">D3H35_06585</name>
</gene>
<dbReference type="Proteomes" id="UP000266340">
    <property type="component" value="Unassembled WGS sequence"/>
</dbReference>
<dbReference type="SUPFAM" id="SSF55174">
    <property type="entry name" value="Alpha-L RNA-binding motif"/>
    <property type="match status" value="1"/>
</dbReference>
<dbReference type="AlphaFoldDB" id="A0A398CP39"/>
<dbReference type="InterPro" id="IPR012677">
    <property type="entry name" value="Nucleotide-bd_a/b_plait_sf"/>
</dbReference>